<dbReference type="EMBL" id="KZ821255">
    <property type="protein sequence ID" value="PYH42073.1"/>
    <property type="molecule type" value="Genomic_DNA"/>
</dbReference>
<dbReference type="RefSeq" id="XP_025428055.1">
    <property type="nucleotide sequence ID" value="XM_025570550.1"/>
</dbReference>
<name>A0A318ZBJ2_9EURO</name>
<organism evidence="1 2">
    <name type="scientific">Aspergillus saccharolyticus JOP 1030-1</name>
    <dbReference type="NCBI Taxonomy" id="1450539"/>
    <lineage>
        <taxon>Eukaryota</taxon>
        <taxon>Fungi</taxon>
        <taxon>Dikarya</taxon>
        <taxon>Ascomycota</taxon>
        <taxon>Pezizomycotina</taxon>
        <taxon>Eurotiomycetes</taxon>
        <taxon>Eurotiomycetidae</taxon>
        <taxon>Eurotiales</taxon>
        <taxon>Aspergillaceae</taxon>
        <taxon>Aspergillus</taxon>
        <taxon>Aspergillus subgen. Circumdati</taxon>
    </lineage>
</organism>
<sequence length="120" mass="13878">MKSAEITPQRHVHRPEFLVCQPRPRLPTYNPNRNRNVIVESRQKEGRKRRSHEEPKVMDFKATILSDLSLAPSVLHSPSRVLPRIPTAVVESQLFPPAYPYSQFQPITISPSCVKRPRIF</sequence>
<accession>A0A318ZBJ2</accession>
<dbReference type="Proteomes" id="UP000248349">
    <property type="component" value="Unassembled WGS sequence"/>
</dbReference>
<reference evidence="1 2" key="1">
    <citation type="submission" date="2016-12" db="EMBL/GenBank/DDBJ databases">
        <title>The genomes of Aspergillus section Nigri reveals drivers in fungal speciation.</title>
        <authorList>
            <consortium name="DOE Joint Genome Institute"/>
            <person name="Vesth T.C."/>
            <person name="Nybo J."/>
            <person name="Theobald S."/>
            <person name="Brandl J."/>
            <person name="Frisvad J.C."/>
            <person name="Nielsen K.F."/>
            <person name="Lyhne E.K."/>
            <person name="Kogle M.E."/>
            <person name="Kuo A."/>
            <person name="Riley R."/>
            <person name="Clum A."/>
            <person name="Nolan M."/>
            <person name="Lipzen A."/>
            <person name="Salamov A."/>
            <person name="Henrissat B."/>
            <person name="Wiebenga A."/>
            <person name="De Vries R.P."/>
            <person name="Grigoriev I.V."/>
            <person name="Mortensen U.H."/>
            <person name="Andersen M.R."/>
            <person name="Baker S.E."/>
        </authorList>
    </citation>
    <scope>NUCLEOTIDE SEQUENCE [LARGE SCALE GENOMIC DNA]</scope>
    <source>
        <strain evidence="1 2">JOP 1030-1</strain>
    </source>
</reference>
<evidence type="ECO:0000313" key="2">
    <source>
        <dbReference type="Proteomes" id="UP000248349"/>
    </source>
</evidence>
<keyword evidence="2" id="KW-1185">Reference proteome</keyword>
<protein>
    <submittedName>
        <fullName evidence="1">Uncharacterized protein</fullName>
    </submittedName>
</protein>
<proteinExistence type="predicted"/>
<gene>
    <name evidence="1" type="ORF">BP01DRAFT_140376</name>
</gene>
<dbReference type="GeneID" id="37071778"/>
<evidence type="ECO:0000313" key="1">
    <source>
        <dbReference type="EMBL" id="PYH42073.1"/>
    </source>
</evidence>
<dbReference type="AlphaFoldDB" id="A0A318ZBJ2"/>